<dbReference type="EMBL" id="JAZDRP010000011">
    <property type="protein sequence ID" value="MEE2527316.1"/>
    <property type="molecule type" value="Genomic_DNA"/>
</dbReference>
<dbReference type="Pfam" id="PF00106">
    <property type="entry name" value="adh_short"/>
    <property type="match status" value="1"/>
</dbReference>
<dbReference type="PRINTS" id="PR00080">
    <property type="entry name" value="SDRFAMILY"/>
</dbReference>
<dbReference type="InterPro" id="IPR020904">
    <property type="entry name" value="Sc_DH/Rdtase_CS"/>
</dbReference>
<proteinExistence type="inferred from homology"/>
<gene>
    <name evidence="3" type="ORF">V0U79_13195</name>
</gene>
<dbReference type="SMART" id="SM00822">
    <property type="entry name" value="PKS_KR"/>
    <property type="match status" value="1"/>
</dbReference>
<feature type="domain" description="Ketoreductase" evidence="2">
    <location>
        <begin position="8"/>
        <end position="189"/>
    </location>
</feature>
<comment type="similarity">
    <text evidence="1">Belongs to the short-chain dehydrogenases/reductases (SDR) family.</text>
</comment>
<sequence length="293" mass="31678">MTITQPAAVVTGASTGIGEATTRVLIQEGWHVFAGVRKPSDAERLKQAFGDAVTPLTMEVTDTASMQAAGDEVRKALGGQTLRGLVCNAGVAVSGPLLHIPIEEVERQLDINVLGVLRTVQAFGPLLGADQSLSGDKGRVVMMSSVAGVMGMPFVGPYAASKHAVEGLSKSLRKELNLYGIGVHVIGPGAVATPIWDKADDNSEIENYRGSDYETSMQRVLNWMLDRGPKGLPPEQIGRRVHHCLTAANPKNRYAEVPERFQNWTMPRLLPEKVVDKQIAKRLALRPEDLKRS</sequence>
<comment type="caution">
    <text evidence="3">The sequence shown here is derived from an EMBL/GenBank/DDBJ whole genome shotgun (WGS) entry which is preliminary data.</text>
</comment>
<dbReference type="Proteomes" id="UP001354971">
    <property type="component" value="Unassembled WGS sequence"/>
</dbReference>
<dbReference type="InterPro" id="IPR036291">
    <property type="entry name" value="NAD(P)-bd_dom_sf"/>
</dbReference>
<name>A0ABU7LTT5_9PROT</name>
<dbReference type="InterPro" id="IPR002347">
    <property type="entry name" value="SDR_fam"/>
</dbReference>
<dbReference type="PROSITE" id="PS00061">
    <property type="entry name" value="ADH_SHORT"/>
    <property type="match status" value="1"/>
</dbReference>
<dbReference type="Gene3D" id="3.40.50.720">
    <property type="entry name" value="NAD(P)-binding Rossmann-like Domain"/>
    <property type="match status" value="1"/>
</dbReference>
<organism evidence="3 4">
    <name type="scientific">Hyphobacterium lacteum</name>
    <dbReference type="NCBI Taxonomy" id="3116575"/>
    <lineage>
        <taxon>Bacteria</taxon>
        <taxon>Pseudomonadati</taxon>
        <taxon>Pseudomonadota</taxon>
        <taxon>Alphaproteobacteria</taxon>
        <taxon>Maricaulales</taxon>
        <taxon>Maricaulaceae</taxon>
        <taxon>Hyphobacterium</taxon>
    </lineage>
</organism>
<evidence type="ECO:0000313" key="4">
    <source>
        <dbReference type="Proteomes" id="UP001354971"/>
    </source>
</evidence>
<dbReference type="InterPro" id="IPR057326">
    <property type="entry name" value="KR_dom"/>
</dbReference>
<dbReference type="PRINTS" id="PR00081">
    <property type="entry name" value="GDHRDH"/>
</dbReference>
<dbReference type="PANTHER" id="PTHR43313:SF1">
    <property type="entry name" value="3BETA-HYDROXYSTEROID DEHYDROGENASE DHS-16"/>
    <property type="match status" value="1"/>
</dbReference>
<accession>A0ABU7LTT5</accession>
<keyword evidence="4" id="KW-1185">Reference proteome</keyword>
<evidence type="ECO:0000256" key="1">
    <source>
        <dbReference type="RuleBase" id="RU000363"/>
    </source>
</evidence>
<dbReference type="SUPFAM" id="SSF51735">
    <property type="entry name" value="NAD(P)-binding Rossmann-fold domains"/>
    <property type="match status" value="1"/>
</dbReference>
<evidence type="ECO:0000259" key="2">
    <source>
        <dbReference type="SMART" id="SM00822"/>
    </source>
</evidence>
<evidence type="ECO:0000313" key="3">
    <source>
        <dbReference type="EMBL" id="MEE2527316.1"/>
    </source>
</evidence>
<reference evidence="3 4" key="1">
    <citation type="submission" date="2024-01" db="EMBL/GenBank/DDBJ databases">
        <title>Hyphobacterium bacterium isolated from marine sediment.</title>
        <authorList>
            <person name="Zhao S."/>
        </authorList>
    </citation>
    <scope>NUCLEOTIDE SEQUENCE [LARGE SCALE GENOMIC DNA]</scope>
    <source>
        <strain evidence="4">HN65</strain>
    </source>
</reference>
<dbReference type="PANTHER" id="PTHR43313">
    <property type="entry name" value="SHORT-CHAIN DEHYDROGENASE/REDUCTASE FAMILY 9C"/>
    <property type="match status" value="1"/>
</dbReference>
<protein>
    <submittedName>
        <fullName evidence="3">SDR family NAD(P)-dependent oxidoreductase</fullName>
    </submittedName>
</protein>
<dbReference type="RefSeq" id="WP_330199978.1">
    <property type="nucleotide sequence ID" value="NZ_JAZDRP010000011.1"/>
</dbReference>